<dbReference type="STRING" id="297318.BK138_22495"/>
<dbReference type="Gene3D" id="3.40.190.80">
    <property type="match status" value="1"/>
</dbReference>
<dbReference type="GO" id="GO:0008934">
    <property type="term" value="F:inositol monophosphate 1-phosphatase activity"/>
    <property type="evidence" value="ECO:0007669"/>
    <property type="project" value="TreeGrafter"/>
</dbReference>
<name>A0A1R1EK71_9BACL</name>
<dbReference type="EMBL" id="MRTP01000007">
    <property type="protein sequence ID" value="OMF52223.1"/>
    <property type="molecule type" value="Genomic_DNA"/>
</dbReference>
<accession>A0A1R1EK71</accession>
<dbReference type="PANTHER" id="PTHR20854">
    <property type="entry name" value="INOSITOL MONOPHOSPHATASE"/>
    <property type="match status" value="1"/>
</dbReference>
<evidence type="ECO:0000313" key="3">
    <source>
        <dbReference type="Proteomes" id="UP000187172"/>
    </source>
</evidence>
<reference evidence="2 3" key="1">
    <citation type="submission" date="2016-11" db="EMBL/GenBank/DDBJ databases">
        <title>Paenibacillus species isolates.</title>
        <authorList>
            <person name="Beno S.M."/>
        </authorList>
    </citation>
    <scope>NUCLEOTIDE SEQUENCE [LARGE SCALE GENOMIC DNA]</scope>
    <source>
        <strain evidence="2 3">FSL R5-0378</strain>
    </source>
</reference>
<dbReference type="AlphaFoldDB" id="A0A1R1EK71"/>
<feature type="binding site" evidence="1">
    <location>
        <position position="88"/>
    </location>
    <ligand>
        <name>Mg(2+)</name>
        <dbReference type="ChEBI" id="CHEBI:18420"/>
        <label>1</label>
        <note>catalytic</note>
    </ligand>
</feature>
<keyword evidence="3" id="KW-1185">Reference proteome</keyword>
<feature type="binding site" evidence="1">
    <location>
        <position position="67"/>
    </location>
    <ligand>
        <name>Mg(2+)</name>
        <dbReference type="ChEBI" id="CHEBI:18420"/>
        <label>1</label>
        <note>catalytic</note>
    </ligand>
</feature>
<sequence>MKTNLNVEEIRTVLEGTGGQLLVKYGQGPAPADREAMIARFVEANSWAEKNIRSILESRYPDIPWSEAELDADQQREPEFGGTYWVLDPVDGAVHLHQGFAFWSTSLCLIEEGQPVFAAVYDANRREFFHAMRGKGAFLNGERMAVAQKTKLADALLVTAPPNKVEKEPENVRLTAWSTGKLLPETTAIRMLGSVALQMAYVACGRMDAYWEHGQEVYDWMAGALLIEEAGGIATDMDGGPFGWGASGVIAGSRELCRGITGVLGY</sequence>
<organism evidence="2 3">
    <name type="scientific">Paenibacillus rhizosphaerae</name>
    <dbReference type="NCBI Taxonomy" id="297318"/>
    <lineage>
        <taxon>Bacteria</taxon>
        <taxon>Bacillati</taxon>
        <taxon>Bacillota</taxon>
        <taxon>Bacilli</taxon>
        <taxon>Bacillales</taxon>
        <taxon>Paenibacillaceae</taxon>
        <taxon>Paenibacillus</taxon>
    </lineage>
</organism>
<dbReference type="RefSeq" id="WP_076173045.1">
    <property type="nucleotide sequence ID" value="NZ_MRTP01000007.1"/>
</dbReference>
<dbReference type="GO" id="GO:0007165">
    <property type="term" value="P:signal transduction"/>
    <property type="evidence" value="ECO:0007669"/>
    <property type="project" value="TreeGrafter"/>
</dbReference>
<dbReference type="GO" id="GO:0046872">
    <property type="term" value="F:metal ion binding"/>
    <property type="evidence" value="ECO:0007669"/>
    <property type="project" value="UniProtKB-KW"/>
</dbReference>
<keyword evidence="1" id="KW-0460">Magnesium</keyword>
<evidence type="ECO:0000313" key="2">
    <source>
        <dbReference type="EMBL" id="OMF52223.1"/>
    </source>
</evidence>
<proteinExistence type="predicted"/>
<gene>
    <name evidence="2" type="ORF">BK138_22495</name>
</gene>
<dbReference type="Proteomes" id="UP000187172">
    <property type="component" value="Unassembled WGS sequence"/>
</dbReference>
<protein>
    <submittedName>
        <fullName evidence="2">Inositol monophosphatase</fullName>
    </submittedName>
</protein>
<keyword evidence="1" id="KW-0479">Metal-binding</keyword>
<dbReference type="PRINTS" id="PR00377">
    <property type="entry name" value="IMPHPHTASES"/>
</dbReference>
<dbReference type="Gene3D" id="3.30.540.10">
    <property type="entry name" value="Fructose-1,6-Bisphosphatase, subunit A, domain 1"/>
    <property type="match status" value="1"/>
</dbReference>
<dbReference type="GO" id="GO:0006020">
    <property type="term" value="P:inositol metabolic process"/>
    <property type="evidence" value="ECO:0007669"/>
    <property type="project" value="TreeGrafter"/>
</dbReference>
<dbReference type="Pfam" id="PF00459">
    <property type="entry name" value="Inositol_P"/>
    <property type="match status" value="1"/>
</dbReference>
<comment type="cofactor">
    <cofactor evidence="1">
        <name>Mg(2+)</name>
        <dbReference type="ChEBI" id="CHEBI:18420"/>
    </cofactor>
</comment>
<dbReference type="PANTHER" id="PTHR20854:SF4">
    <property type="entry name" value="INOSITOL-1-MONOPHOSPHATASE-RELATED"/>
    <property type="match status" value="1"/>
</dbReference>
<feature type="binding site" evidence="1">
    <location>
        <position position="219"/>
    </location>
    <ligand>
        <name>Mg(2+)</name>
        <dbReference type="ChEBI" id="CHEBI:18420"/>
        <label>1</label>
        <note>catalytic</note>
    </ligand>
</feature>
<dbReference type="InterPro" id="IPR000760">
    <property type="entry name" value="Inositol_monophosphatase-like"/>
</dbReference>
<comment type="caution">
    <text evidence="2">The sequence shown here is derived from an EMBL/GenBank/DDBJ whole genome shotgun (WGS) entry which is preliminary data.</text>
</comment>
<feature type="binding site" evidence="1">
    <location>
        <position position="91"/>
    </location>
    <ligand>
        <name>Mg(2+)</name>
        <dbReference type="ChEBI" id="CHEBI:18420"/>
        <label>1</label>
        <note>catalytic</note>
    </ligand>
</feature>
<dbReference type="SUPFAM" id="SSF56655">
    <property type="entry name" value="Carbohydrate phosphatase"/>
    <property type="match status" value="1"/>
</dbReference>
<evidence type="ECO:0000256" key="1">
    <source>
        <dbReference type="PIRSR" id="PIRSR600760-2"/>
    </source>
</evidence>